<accession>A0A5C6CFB5</accession>
<dbReference type="Proteomes" id="UP000316304">
    <property type="component" value="Unassembled WGS sequence"/>
</dbReference>
<gene>
    <name evidence="1" type="ORF">Pla52o_25120</name>
</gene>
<dbReference type="EMBL" id="SJPT01000004">
    <property type="protein sequence ID" value="TWU22978.1"/>
    <property type="molecule type" value="Genomic_DNA"/>
</dbReference>
<reference evidence="1 2" key="1">
    <citation type="submission" date="2019-02" db="EMBL/GenBank/DDBJ databases">
        <title>Deep-cultivation of Planctomycetes and their phenomic and genomic characterization uncovers novel biology.</title>
        <authorList>
            <person name="Wiegand S."/>
            <person name="Jogler M."/>
            <person name="Boedeker C."/>
            <person name="Pinto D."/>
            <person name="Vollmers J."/>
            <person name="Rivas-Marin E."/>
            <person name="Kohn T."/>
            <person name="Peeters S.H."/>
            <person name="Heuer A."/>
            <person name="Rast P."/>
            <person name="Oberbeckmann S."/>
            <person name="Bunk B."/>
            <person name="Jeske O."/>
            <person name="Meyerdierks A."/>
            <person name="Storesund J.E."/>
            <person name="Kallscheuer N."/>
            <person name="Luecker S."/>
            <person name="Lage O.M."/>
            <person name="Pohl T."/>
            <person name="Merkel B.J."/>
            <person name="Hornburger P."/>
            <person name="Mueller R.-W."/>
            <person name="Bruemmer F."/>
            <person name="Labrenz M."/>
            <person name="Spormann A.M."/>
            <person name="Op Den Camp H."/>
            <person name="Overmann J."/>
            <person name="Amann R."/>
            <person name="Jetten M.S.M."/>
            <person name="Mascher T."/>
            <person name="Medema M.H."/>
            <person name="Devos D.P."/>
            <person name="Kaster A.-K."/>
            <person name="Ovreas L."/>
            <person name="Rohde M."/>
            <person name="Galperin M.Y."/>
            <person name="Jogler C."/>
        </authorList>
    </citation>
    <scope>NUCLEOTIDE SEQUENCE [LARGE SCALE GENOMIC DNA]</scope>
    <source>
        <strain evidence="1 2">Pla52o</strain>
    </source>
</reference>
<organism evidence="1 2">
    <name type="scientific">Novipirellula galeiformis</name>
    <dbReference type="NCBI Taxonomy" id="2528004"/>
    <lineage>
        <taxon>Bacteria</taxon>
        <taxon>Pseudomonadati</taxon>
        <taxon>Planctomycetota</taxon>
        <taxon>Planctomycetia</taxon>
        <taxon>Pirellulales</taxon>
        <taxon>Pirellulaceae</taxon>
        <taxon>Novipirellula</taxon>
    </lineage>
</organism>
<name>A0A5C6CFB5_9BACT</name>
<dbReference type="OrthoDB" id="1247050at2"/>
<sequence>MPIVLPESNDSESEFHAFRKKVFCAAEDSIGLFTLPISHHENGKLQEIRTGFLLRLGDMRFLITAGHDMREHYEAGKPPYAVFPDEKIQPALILAEDPGFLTTKDSREDLTVVRLRDETVKSLEGHYDFCRLDQIDAHHISQRPPSLYLLYGYPVARIQKDANDKLVANTWKYLTIPYQHEIPEIANENPEYHEFYSYDRVTRSDEGVQVDPNGLSGCGIYFCGMPQTHQPFSHEYFRLVAVQTSWNRTRQYVKSTSVRVVLTIIWKYFSDSRDILRMHGYQF</sequence>
<dbReference type="AlphaFoldDB" id="A0A5C6CFB5"/>
<keyword evidence="2" id="KW-1185">Reference proteome</keyword>
<protein>
    <recommendedName>
        <fullName evidence="3">Trypsin</fullName>
    </recommendedName>
</protein>
<dbReference type="RefSeq" id="WP_146594784.1">
    <property type="nucleotide sequence ID" value="NZ_SJPT01000004.1"/>
</dbReference>
<evidence type="ECO:0008006" key="3">
    <source>
        <dbReference type="Google" id="ProtNLM"/>
    </source>
</evidence>
<comment type="caution">
    <text evidence="1">The sequence shown here is derived from an EMBL/GenBank/DDBJ whole genome shotgun (WGS) entry which is preliminary data.</text>
</comment>
<evidence type="ECO:0000313" key="1">
    <source>
        <dbReference type="EMBL" id="TWU22978.1"/>
    </source>
</evidence>
<evidence type="ECO:0000313" key="2">
    <source>
        <dbReference type="Proteomes" id="UP000316304"/>
    </source>
</evidence>
<proteinExistence type="predicted"/>